<dbReference type="SMART" id="SM00404">
    <property type="entry name" value="PTPc_motif"/>
    <property type="match status" value="1"/>
</dbReference>
<dbReference type="AlphaFoldDB" id="A0AAN8X5T0"/>
<protein>
    <recommendedName>
        <fullName evidence="2">protein-tyrosine-phosphatase</fullName>
        <ecNumber evidence="2">3.1.3.48</ecNumber>
    </recommendedName>
</protein>
<comment type="similarity">
    <text evidence="1">Belongs to the protein-tyrosine phosphatase family.</text>
</comment>
<dbReference type="PROSITE" id="PS50056">
    <property type="entry name" value="TYR_PHOSPHATASE_2"/>
    <property type="match status" value="1"/>
</dbReference>
<dbReference type="InterPro" id="IPR016130">
    <property type="entry name" value="Tyr_Pase_AS"/>
</dbReference>
<dbReference type="GO" id="GO:0004725">
    <property type="term" value="F:protein tyrosine phosphatase activity"/>
    <property type="evidence" value="ECO:0007669"/>
    <property type="project" value="UniProtKB-EC"/>
</dbReference>
<evidence type="ECO:0000256" key="2">
    <source>
        <dbReference type="ARBA" id="ARBA00013064"/>
    </source>
</evidence>
<reference evidence="7 8" key="1">
    <citation type="submission" date="2023-11" db="EMBL/GenBank/DDBJ databases">
        <title>Halocaridina rubra genome assembly.</title>
        <authorList>
            <person name="Smith C."/>
        </authorList>
    </citation>
    <scope>NUCLEOTIDE SEQUENCE [LARGE SCALE GENOMIC DNA]</scope>
    <source>
        <strain evidence="7">EP-1</strain>
        <tissue evidence="7">Whole</tissue>
    </source>
</reference>
<dbReference type="CDD" id="cd00047">
    <property type="entry name" value="PTPc"/>
    <property type="match status" value="1"/>
</dbReference>
<comment type="caution">
    <text evidence="7">The sequence shown here is derived from an EMBL/GenBank/DDBJ whole genome shotgun (WGS) entry which is preliminary data.</text>
</comment>
<gene>
    <name evidence="7" type="primary">PTPN11_1</name>
    <name evidence="7" type="ORF">SK128_000633</name>
</gene>
<evidence type="ECO:0000256" key="1">
    <source>
        <dbReference type="ARBA" id="ARBA00009580"/>
    </source>
</evidence>
<dbReference type="Pfam" id="PF00102">
    <property type="entry name" value="Y_phosphatase"/>
    <property type="match status" value="1"/>
</dbReference>
<dbReference type="InterPro" id="IPR003595">
    <property type="entry name" value="Tyr_Pase_cat"/>
</dbReference>
<sequence length="91" mass="10633">MLKQYHFASWPDFGVPREEAHLLQFWSEIRYQKFNFPMVVHCSAGVGRTGTFIGLWNLIEDIKNDPDDTDINIKRAVLHMRESRPSTVQAK</sequence>
<keyword evidence="3 7" id="KW-0378">Hydrolase</keyword>
<dbReference type="PRINTS" id="PR00700">
    <property type="entry name" value="PRTYPHPHTASE"/>
</dbReference>
<feature type="non-terminal residue" evidence="7">
    <location>
        <position position="91"/>
    </location>
</feature>
<dbReference type="InterPro" id="IPR029021">
    <property type="entry name" value="Prot-tyrosine_phosphatase-like"/>
</dbReference>
<dbReference type="PROSITE" id="PS00383">
    <property type="entry name" value="TYR_PHOSPHATASE_1"/>
    <property type="match status" value="1"/>
</dbReference>
<dbReference type="EMBL" id="JAXCGZ010013380">
    <property type="protein sequence ID" value="KAK7072665.1"/>
    <property type="molecule type" value="Genomic_DNA"/>
</dbReference>
<dbReference type="InterPro" id="IPR000242">
    <property type="entry name" value="PTP_cat"/>
</dbReference>
<organism evidence="7 8">
    <name type="scientific">Halocaridina rubra</name>
    <name type="common">Hawaiian red shrimp</name>
    <dbReference type="NCBI Taxonomy" id="373956"/>
    <lineage>
        <taxon>Eukaryota</taxon>
        <taxon>Metazoa</taxon>
        <taxon>Ecdysozoa</taxon>
        <taxon>Arthropoda</taxon>
        <taxon>Crustacea</taxon>
        <taxon>Multicrustacea</taxon>
        <taxon>Malacostraca</taxon>
        <taxon>Eumalacostraca</taxon>
        <taxon>Eucarida</taxon>
        <taxon>Decapoda</taxon>
        <taxon>Pleocyemata</taxon>
        <taxon>Caridea</taxon>
        <taxon>Atyoidea</taxon>
        <taxon>Atyidae</taxon>
        <taxon>Halocaridina</taxon>
    </lineage>
</organism>
<evidence type="ECO:0000259" key="5">
    <source>
        <dbReference type="PROSITE" id="PS50055"/>
    </source>
</evidence>
<dbReference type="Proteomes" id="UP001381693">
    <property type="component" value="Unassembled WGS sequence"/>
</dbReference>
<dbReference type="GO" id="GO:0048666">
    <property type="term" value="P:neuron development"/>
    <property type="evidence" value="ECO:0007669"/>
    <property type="project" value="UniProtKB-ARBA"/>
</dbReference>
<keyword evidence="4" id="KW-0904">Protein phosphatase</keyword>
<dbReference type="SUPFAM" id="SSF52799">
    <property type="entry name" value="(Phosphotyrosine protein) phosphatases II"/>
    <property type="match status" value="1"/>
</dbReference>
<dbReference type="EC" id="3.1.3.48" evidence="2"/>
<dbReference type="PROSITE" id="PS50055">
    <property type="entry name" value="TYR_PHOSPHATASE_PTP"/>
    <property type="match status" value="1"/>
</dbReference>
<evidence type="ECO:0000259" key="6">
    <source>
        <dbReference type="PROSITE" id="PS50056"/>
    </source>
</evidence>
<evidence type="ECO:0000256" key="3">
    <source>
        <dbReference type="ARBA" id="ARBA00022801"/>
    </source>
</evidence>
<dbReference type="Gene3D" id="3.90.190.10">
    <property type="entry name" value="Protein tyrosine phosphatase superfamily"/>
    <property type="match status" value="1"/>
</dbReference>
<feature type="domain" description="Tyrosine specific protein phosphatases" evidence="6">
    <location>
        <begin position="23"/>
        <end position="91"/>
    </location>
</feature>
<evidence type="ECO:0000313" key="8">
    <source>
        <dbReference type="Proteomes" id="UP001381693"/>
    </source>
</evidence>
<dbReference type="InterPro" id="IPR050348">
    <property type="entry name" value="Protein-Tyr_Phosphatase"/>
</dbReference>
<keyword evidence="8" id="KW-1185">Reference proteome</keyword>
<dbReference type="PANTHER" id="PTHR19134:SF562">
    <property type="entry name" value="PROTEIN-TYROSINE-PHOSPHATASE"/>
    <property type="match status" value="1"/>
</dbReference>
<evidence type="ECO:0000256" key="4">
    <source>
        <dbReference type="ARBA" id="ARBA00022912"/>
    </source>
</evidence>
<name>A0AAN8X5T0_HALRR</name>
<feature type="domain" description="Tyrosine-protein phosphatase" evidence="5">
    <location>
        <begin position="1"/>
        <end position="91"/>
    </location>
</feature>
<evidence type="ECO:0000313" key="7">
    <source>
        <dbReference type="EMBL" id="KAK7072665.1"/>
    </source>
</evidence>
<proteinExistence type="inferred from homology"/>
<dbReference type="PANTHER" id="PTHR19134">
    <property type="entry name" value="RECEPTOR-TYPE TYROSINE-PROTEIN PHOSPHATASE"/>
    <property type="match status" value="1"/>
</dbReference>
<dbReference type="InterPro" id="IPR000387">
    <property type="entry name" value="Tyr_Pase_dom"/>
</dbReference>
<accession>A0AAN8X5T0</accession>